<sequence>MTDPRDEPWFDHEAGPLLRPYTLTNGRTSPSASLTLLSMVRTTGRVAPERLAPEHANALELCRAATSVAEVAAHLRQPAVVTKILLSDLIDWGALTTRAPTAVNEPPDRHLLKALLHGLQQL</sequence>
<dbReference type="RefSeq" id="WP_344679251.1">
    <property type="nucleotide sequence ID" value="NZ_BAAAUX010000011.1"/>
</dbReference>
<proteinExistence type="predicted"/>
<evidence type="ECO:0000313" key="1">
    <source>
        <dbReference type="EMBL" id="GAA2785759.1"/>
    </source>
</evidence>
<dbReference type="PANTHER" id="PTHR36221">
    <property type="entry name" value="DUF742 DOMAIN-CONTAINING PROTEIN"/>
    <property type="match status" value="1"/>
</dbReference>
<reference evidence="1 2" key="1">
    <citation type="journal article" date="2019" name="Int. J. Syst. Evol. Microbiol.">
        <title>The Global Catalogue of Microorganisms (GCM) 10K type strain sequencing project: providing services to taxonomists for standard genome sequencing and annotation.</title>
        <authorList>
            <consortium name="The Broad Institute Genomics Platform"/>
            <consortium name="The Broad Institute Genome Sequencing Center for Infectious Disease"/>
            <person name="Wu L."/>
            <person name="Ma J."/>
        </authorList>
    </citation>
    <scope>NUCLEOTIDE SEQUENCE [LARGE SCALE GENOMIC DNA]</scope>
    <source>
        <strain evidence="1 2">JCM 9383</strain>
    </source>
</reference>
<evidence type="ECO:0000313" key="2">
    <source>
        <dbReference type="Proteomes" id="UP001500979"/>
    </source>
</evidence>
<dbReference type="PANTHER" id="PTHR36221:SF1">
    <property type="entry name" value="DUF742 DOMAIN-CONTAINING PROTEIN"/>
    <property type="match status" value="1"/>
</dbReference>
<dbReference type="EMBL" id="BAAAUX010000011">
    <property type="protein sequence ID" value="GAA2785759.1"/>
    <property type="molecule type" value="Genomic_DNA"/>
</dbReference>
<comment type="caution">
    <text evidence="1">The sequence shown here is derived from an EMBL/GenBank/DDBJ whole genome shotgun (WGS) entry which is preliminary data.</text>
</comment>
<name>A0ABN3VDA6_9PSEU</name>
<organism evidence="1 2">
    <name type="scientific">Saccharopolyspora taberi</name>
    <dbReference type="NCBI Taxonomy" id="60895"/>
    <lineage>
        <taxon>Bacteria</taxon>
        <taxon>Bacillati</taxon>
        <taxon>Actinomycetota</taxon>
        <taxon>Actinomycetes</taxon>
        <taxon>Pseudonocardiales</taxon>
        <taxon>Pseudonocardiaceae</taxon>
        <taxon>Saccharopolyspora</taxon>
    </lineage>
</organism>
<dbReference type="InterPro" id="IPR007995">
    <property type="entry name" value="DUF742"/>
</dbReference>
<accession>A0ABN3VDA6</accession>
<dbReference type="Pfam" id="PF05331">
    <property type="entry name" value="DUF742"/>
    <property type="match status" value="1"/>
</dbReference>
<keyword evidence="2" id="KW-1185">Reference proteome</keyword>
<dbReference type="Proteomes" id="UP001500979">
    <property type="component" value="Unassembled WGS sequence"/>
</dbReference>
<protein>
    <submittedName>
        <fullName evidence="1">DUF742 domain-containing protein</fullName>
    </submittedName>
</protein>
<gene>
    <name evidence="1" type="ORF">GCM10010470_19950</name>
</gene>